<sequence length="294" mass="33454">MSLPAEMVGDILERLPVKSLMRFKSVDPSWDSLIKTNSFISKHSQRQIQMQKEVWGSNEERFMMYYIDKMSSKHCITLLSCYEPPTPFHIENVELEYPSIHHPGYYLASTCIYGHCNGVICLAAALRNAENEFIEDTIVWNPATREVKLLPPLTHHAPLAYSDHIFIEEFAFCAAHGDTFNDFKFIQFYTDEYPDININTVVFAKVYNVNSNSWTIINDVHVSDIVNPDTPLDRVCFVGEIVFADGLHCPLPLLIALISITVSLIVQIMPPTCSLVICLVLPRLVTQSLKCMLH</sequence>
<dbReference type="InterPro" id="IPR050796">
    <property type="entry name" value="SCF_F-box_component"/>
</dbReference>
<dbReference type="PANTHER" id="PTHR31672">
    <property type="entry name" value="BNACNNG10540D PROTEIN"/>
    <property type="match status" value="1"/>
</dbReference>
<dbReference type="Proteomes" id="UP001372338">
    <property type="component" value="Unassembled WGS sequence"/>
</dbReference>
<feature type="domain" description="F-box" evidence="1">
    <location>
        <begin position="1"/>
        <end position="43"/>
    </location>
</feature>
<proteinExistence type="predicted"/>
<accession>A0AAN9EHX7</accession>
<dbReference type="InterPro" id="IPR001810">
    <property type="entry name" value="F-box_dom"/>
</dbReference>
<organism evidence="2 3">
    <name type="scientific">Crotalaria pallida</name>
    <name type="common">Smooth rattlebox</name>
    <name type="synonym">Crotalaria striata</name>
    <dbReference type="NCBI Taxonomy" id="3830"/>
    <lineage>
        <taxon>Eukaryota</taxon>
        <taxon>Viridiplantae</taxon>
        <taxon>Streptophyta</taxon>
        <taxon>Embryophyta</taxon>
        <taxon>Tracheophyta</taxon>
        <taxon>Spermatophyta</taxon>
        <taxon>Magnoliopsida</taxon>
        <taxon>eudicotyledons</taxon>
        <taxon>Gunneridae</taxon>
        <taxon>Pentapetalae</taxon>
        <taxon>rosids</taxon>
        <taxon>fabids</taxon>
        <taxon>Fabales</taxon>
        <taxon>Fabaceae</taxon>
        <taxon>Papilionoideae</taxon>
        <taxon>50 kb inversion clade</taxon>
        <taxon>genistoids sensu lato</taxon>
        <taxon>core genistoids</taxon>
        <taxon>Crotalarieae</taxon>
        <taxon>Crotalaria</taxon>
    </lineage>
</organism>
<evidence type="ECO:0000259" key="1">
    <source>
        <dbReference type="PROSITE" id="PS50181"/>
    </source>
</evidence>
<dbReference type="AlphaFoldDB" id="A0AAN9EHX7"/>
<keyword evidence="3" id="KW-1185">Reference proteome</keyword>
<name>A0AAN9EHX7_CROPI</name>
<dbReference type="SUPFAM" id="SSF81383">
    <property type="entry name" value="F-box domain"/>
    <property type="match status" value="1"/>
</dbReference>
<dbReference type="EMBL" id="JAYWIO010000006">
    <property type="protein sequence ID" value="KAK7257927.1"/>
    <property type="molecule type" value="Genomic_DNA"/>
</dbReference>
<dbReference type="InterPro" id="IPR036047">
    <property type="entry name" value="F-box-like_dom_sf"/>
</dbReference>
<evidence type="ECO:0000313" key="2">
    <source>
        <dbReference type="EMBL" id="KAK7257927.1"/>
    </source>
</evidence>
<reference evidence="2 3" key="1">
    <citation type="submission" date="2024-01" db="EMBL/GenBank/DDBJ databases">
        <title>The genomes of 5 underutilized Papilionoideae crops provide insights into root nodulation and disease resistanc.</title>
        <authorList>
            <person name="Yuan L."/>
        </authorList>
    </citation>
    <scope>NUCLEOTIDE SEQUENCE [LARGE SCALE GENOMIC DNA]</scope>
    <source>
        <strain evidence="2">ZHUSHIDOU_FW_LH</strain>
        <tissue evidence="2">Leaf</tissue>
    </source>
</reference>
<gene>
    <name evidence="2" type="ORF">RIF29_32259</name>
</gene>
<dbReference type="InterPro" id="IPR006527">
    <property type="entry name" value="F-box-assoc_dom_typ1"/>
</dbReference>
<dbReference type="PANTHER" id="PTHR31672:SF13">
    <property type="entry name" value="F-BOX PROTEIN CPR30-LIKE"/>
    <property type="match status" value="1"/>
</dbReference>
<dbReference type="PROSITE" id="PS50181">
    <property type="entry name" value="FBOX"/>
    <property type="match status" value="1"/>
</dbReference>
<protein>
    <recommendedName>
        <fullName evidence="1">F-box domain-containing protein</fullName>
    </recommendedName>
</protein>
<comment type="caution">
    <text evidence="2">The sequence shown here is derived from an EMBL/GenBank/DDBJ whole genome shotgun (WGS) entry which is preliminary data.</text>
</comment>
<evidence type="ECO:0000313" key="3">
    <source>
        <dbReference type="Proteomes" id="UP001372338"/>
    </source>
</evidence>
<dbReference type="Pfam" id="PF07734">
    <property type="entry name" value="FBA_1"/>
    <property type="match status" value="1"/>
</dbReference>